<dbReference type="EMBL" id="JABFAA010000005">
    <property type="protein sequence ID" value="MBA0681842.1"/>
    <property type="molecule type" value="Genomic_DNA"/>
</dbReference>
<feature type="non-terminal residue" evidence="1">
    <location>
        <position position="48"/>
    </location>
</feature>
<evidence type="ECO:0000313" key="2">
    <source>
        <dbReference type="Proteomes" id="UP000593577"/>
    </source>
</evidence>
<comment type="caution">
    <text evidence="1">The sequence shown here is derived from an EMBL/GenBank/DDBJ whole genome shotgun (WGS) entry which is preliminary data.</text>
</comment>
<dbReference type="AlphaFoldDB" id="A0A7J8X3R0"/>
<organism evidence="1 2">
    <name type="scientific">Gossypium aridum</name>
    <name type="common">American cotton</name>
    <name type="synonym">Erioxylum aridum</name>
    <dbReference type="NCBI Taxonomy" id="34290"/>
    <lineage>
        <taxon>Eukaryota</taxon>
        <taxon>Viridiplantae</taxon>
        <taxon>Streptophyta</taxon>
        <taxon>Embryophyta</taxon>
        <taxon>Tracheophyta</taxon>
        <taxon>Spermatophyta</taxon>
        <taxon>Magnoliopsida</taxon>
        <taxon>eudicotyledons</taxon>
        <taxon>Gunneridae</taxon>
        <taxon>Pentapetalae</taxon>
        <taxon>rosids</taxon>
        <taxon>malvids</taxon>
        <taxon>Malvales</taxon>
        <taxon>Malvaceae</taxon>
        <taxon>Malvoideae</taxon>
        <taxon>Gossypium</taxon>
    </lineage>
</organism>
<sequence length="48" mass="5342">MVISSDPPSMEFLPSSSWIALKKFLIKDMESIVVIKLLGHNIGYGVLH</sequence>
<dbReference type="Proteomes" id="UP000593577">
    <property type="component" value="Unassembled WGS sequence"/>
</dbReference>
<accession>A0A7J8X3R0</accession>
<keyword evidence="2" id="KW-1185">Reference proteome</keyword>
<reference evidence="1 2" key="1">
    <citation type="journal article" date="2019" name="Genome Biol. Evol.">
        <title>Insights into the evolution of the New World diploid cottons (Gossypium, subgenus Houzingenia) based on genome sequencing.</title>
        <authorList>
            <person name="Grover C.E."/>
            <person name="Arick M.A. 2nd"/>
            <person name="Thrash A."/>
            <person name="Conover J.L."/>
            <person name="Sanders W.S."/>
            <person name="Peterson D.G."/>
            <person name="Frelichowski J.E."/>
            <person name="Scheffler J.A."/>
            <person name="Scheffler B.E."/>
            <person name="Wendel J.F."/>
        </authorList>
    </citation>
    <scope>NUCLEOTIDE SEQUENCE [LARGE SCALE GENOMIC DNA]</scope>
    <source>
        <strain evidence="1">185</strain>
        <tissue evidence="1">Leaf</tissue>
    </source>
</reference>
<name>A0A7J8X3R0_GOSAI</name>
<gene>
    <name evidence="1" type="ORF">Goari_023615</name>
</gene>
<proteinExistence type="predicted"/>
<protein>
    <submittedName>
        <fullName evidence="1">Uncharacterized protein</fullName>
    </submittedName>
</protein>
<evidence type="ECO:0000313" key="1">
    <source>
        <dbReference type="EMBL" id="MBA0681842.1"/>
    </source>
</evidence>